<dbReference type="EMBL" id="JAHKSW010000023">
    <property type="protein sequence ID" value="KAG7318080.1"/>
    <property type="molecule type" value="Genomic_DNA"/>
</dbReference>
<feature type="signal peptide" evidence="5">
    <location>
        <begin position="1"/>
        <end position="22"/>
    </location>
</feature>
<keyword evidence="3 5" id="KW-0732">Signal</keyword>
<feature type="chain" id="PRO_5039261012" description="WxxW domain-containing protein" evidence="5">
    <location>
        <begin position="23"/>
        <end position="231"/>
    </location>
</feature>
<comment type="caution">
    <text evidence="7">The sequence shown here is derived from an EMBL/GenBank/DDBJ whole genome shotgun (WGS) entry which is preliminary data.</text>
</comment>
<keyword evidence="8" id="KW-1185">Reference proteome</keyword>
<protein>
    <recommendedName>
        <fullName evidence="6">WxxW domain-containing protein</fullName>
    </recommendedName>
</protein>
<dbReference type="InterPro" id="IPR039675">
    <property type="entry name" value="CILP1/CILP2"/>
</dbReference>
<dbReference type="PANTHER" id="PTHR15031">
    <property type="entry name" value="CARTILAGE INTERMEDIATE LAYER PROTEIN CLIP"/>
    <property type="match status" value="1"/>
</dbReference>
<organism evidence="7 8">
    <name type="scientific">Hemibagrus wyckioides</name>
    <dbReference type="NCBI Taxonomy" id="337641"/>
    <lineage>
        <taxon>Eukaryota</taxon>
        <taxon>Metazoa</taxon>
        <taxon>Chordata</taxon>
        <taxon>Craniata</taxon>
        <taxon>Vertebrata</taxon>
        <taxon>Euteleostomi</taxon>
        <taxon>Actinopterygii</taxon>
        <taxon>Neopterygii</taxon>
        <taxon>Teleostei</taxon>
        <taxon>Ostariophysi</taxon>
        <taxon>Siluriformes</taxon>
        <taxon>Bagridae</taxon>
        <taxon>Hemibagrus</taxon>
    </lineage>
</organism>
<dbReference type="OrthoDB" id="10018712at2759"/>
<gene>
    <name evidence="7" type="ORF">KOW79_019115</name>
</gene>
<sequence>MKALIFGVFLILVIGLVPEIQAIPPKFCFTQWFNRDNPGGSGDYEILDRLRVEYPGKICSKPLSIEARTLSGVLASQTEQVFAYYNTVHGFACVNNQQVNGRCCERSFTSRSSKSSPFFTRELQVHQLWSEICRQHEGVGALSEIEERHMEGQWAAEGPPCPKPPRFRASEDFSGFCSLIYEKPHSVCECRSVWLYSEEGSAVSQPAITSARALMSLRWCCWRRRGGSEAG</sequence>
<dbReference type="Proteomes" id="UP000824219">
    <property type="component" value="Linkage Group LG23"/>
</dbReference>
<evidence type="ECO:0000256" key="3">
    <source>
        <dbReference type="ARBA" id="ARBA00022729"/>
    </source>
</evidence>
<evidence type="ECO:0000313" key="8">
    <source>
        <dbReference type="Proteomes" id="UP000824219"/>
    </source>
</evidence>
<feature type="domain" description="WxxW" evidence="6">
    <location>
        <begin position="30"/>
        <end position="105"/>
    </location>
</feature>
<dbReference type="InterPro" id="IPR025155">
    <property type="entry name" value="WxxW_domain"/>
</dbReference>
<name>A0A9D3SC08_9TELE</name>
<reference evidence="7 8" key="1">
    <citation type="submission" date="2021-06" db="EMBL/GenBank/DDBJ databases">
        <title>Chromosome-level genome assembly of the red-tail catfish (Hemibagrus wyckioides).</title>
        <authorList>
            <person name="Shao F."/>
        </authorList>
    </citation>
    <scope>NUCLEOTIDE SEQUENCE [LARGE SCALE GENOMIC DNA]</scope>
    <source>
        <strain evidence="7">EC202008001</strain>
        <tissue evidence="7">Blood</tissue>
    </source>
</reference>
<keyword evidence="2" id="KW-0964">Secreted</keyword>
<evidence type="ECO:0000256" key="2">
    <source>
        <dbReference type="ARBA" id="ARBA00022525"/>
    </source>
</evidence>
<keyword evidence="4" id="KW-0325">Glycoprotein</keyword>
<dbReference type="PANTHER" id="PTHR15031:SF6">
    <property type="entry name" value="CARTILAGE INTERMEDIATE LAYER PROTEIN 1-LIKE ISOFORM X1"/>
    <property type="match status" value="1"/>
</dbReference>
<proteinExistence type="predicted"/>
<dbReference type="AlphaFoldDB" id="A0A9D3SC08"/>
<evidence type="ECO:0000259" key="6">
    <source>
        <dbReference type="Pfam" id="PF13330"/>
    </source>
</evidence>
<dbReference type="GO" id="GO:0005576">
    <property type="term" value="C:extracellular region"/>
    <property type="evidence" value="ECO:0007669"/>
    <property type="project" value="UniProtKB-SubCell"/>
</dbReference>
<dbReference type="Pfam" id="PF13330">
    <property type="entry name" value="Mucin2_WxxW"/>
    <property type="match status" value="1"/>
</dbReference>
<comment type="subcellular location">
    <subcellularLocation>
        <location evidence="1">Secreted</location>
    </subcellularLocation>
</comment>
<evidence type="ECO:0000256" key="1">
    <source>
        <dbReference type="ARBA" id="ARBA00004613"/>
    </source>
</evidence>
<accession>A0A9D3SC08</accession>
<evidence type="ECO:0000256" key="4">
    <source>
        <dbReference type="ARBA" id="ARBA00023180"/>
    </source>
</evidence>
<evidence type="ECO:0000256" key="5">
    <source>
        <dbReference type="SAM" id="SignalP"/>
    </source>
</evidence>
<evidence type="ECO:0000313" key="7">
    <source>
        <dbReference type="EMBL" id="KAG7318080.1"/>
    </source>
</evidence>